<accession>A0ABQ3EPA9</accession>
<keyword evidence="3" id="KW-1185">Reference proteome</keyword>
<dbReference type="Proteomes" id="UP000637980">
    <property type="component" value="Unassembled WGS sequence"/>
</dbReference>
<dbReference type="EMBL" id="BMXE01000012">
    <property type="protein sequence ID" value="GHB49491.1"/>
    <property type="molecule type" value="Genomic_DNA"/>
</dbReference>
<name>A0ABQ3EPA9_9HYPH</name>
<dbReference type="InterPro" id="IPR011989">
    <property type="entry name" value="ARM-like"/>
</dbReference>
<evidence type="ECO:0000256" key="1">
    <source>
        <dbReference type="SAM" id="MobiDB-lite"/>
    </source>
</evidence>
<gene>
    <name evidence="2" type="ORF">GCM10007094_43420</name>
</gene>
<proteinExistence type="predicted"/>
<dbReference type="InterPro" id="IPR016024">
    <property type="entry name" value="ARM-type_fold"/>
</dbReference>
<dbReference type="SMART" id="SM00567">
    <property type="entry name" value="EZ_HEAT"/>
    <property type="match status" value="6"/>
</dbReference>
<dbReference type="SUPFAM" id="SSF48371">
    <property type="entry name" value="ARM repeat"/>
    <property type="match status" value="1"/>
</dbReference>
<evidence type="ECO:0000313" key="2">
    <source>
        <dbReference type="EMBL" id="GHB49491.1"/>
    </source>
</evidence>
<dbReference type="InterPro" id="IPR004155">
    <property type="entry name" value="PBS_lyase_HEAT"/>
</dbReference>
<dbReference type="Gene3D" id="1.25.10.10">
    <property type="entry name" value="Leucine-rich Repeat Variant"/>
    <property type="match status" value="4"/>
</dbReference>
<reference evidence="3" key="1">
    <citation type="journal article" date="2019" name="Int. J. Syst. Evol. Microbiol.">
        <title>The Global Catalogue of Microorganisms (GCM) 10K type strain sequencing project: providing services to taxonomists for standard genome sequencing and annotation.</title>
        <authorList>
            <consortium name="The Broad Institute Genomics Platform"/>
            <consortium name="The Broad Institute Genome Sequencing Center for Infectious Disease"/>
            <person name="Wu L."/>
            <person name="Ma J."/>
        </authorList>
    </citation>
    <scope>NUCLEOTIDE SEQUENCE [LARGE SCALE GENOMIC DNA]</scope>
    <source>
        <strain evidence="3">KCTC 12861</strain>
    </source>
</reference>
<protein>
    <submittedName>
        <fullName evidence="2">Uncharacterized protein</fullName>
    </submittedName>
</protein>
<feature type="region of interest" description="Disordered" evidence="1">
    <location>
        <begin position="438"/>
        <end position="463"/>
    </location>
</feature>
<evidence type="ECO:0000313" key="3">
    <source>
        <dbReference type="Proteomes" id="UP000637980"/>
    </source>
</evidence>
<organism evidence="2 3">
    <name type="scientific">Pseudovibrio japonicus</name>
    <dbReference type="NCBI Taxonomy" id="366534"/>
    <lineage>
        <taxon>Bacteria</taxon>
        <taxon>Pseudomonadati</taxon>
        <taxon>Pseudomonadota</taxon>
        <taxon>Alphaproteobacteria</taxon>
        <taxon>Hyphomicrobiales</taxon>
        <taxon>Stappiaceae</taxon>
        <taxon>Pseudovibrio</taxon>
    </lineage>
</organism>
<dbReference type="RefSeq" id="WP_189438903.1">
    <property type="nucleotide sequence ID" value="NZ_BMXE01000012.1"/>
</dbReference>
<sequence length="789" mass="84997">MTVSTRHLDQDFVSEPSEASDKLVKILCELLANGEEREKCLSAQILGKFGTSAAQAALASALRDEGEDVRSDAIESLIRADKGLDADVLLWSLLNDPVLEVKLSAIDGLALVGGAVAEEWLTKLVKDRCEDEVAWDGYGAEWDDWLDVQRKAILALGTLKCEASAAALLEAARDPFGQEVWPEVTVALSEMGAAGLLELATLATDASARVREHTARALSTVQDERVGEILRVLFADADPDVRVAAAEVLMARGEEADLAVLLADSAPQMRRLALKALGKLSFSKLEKVAFEDEEDTLRVMALERMAAGEIAKPEALIERIERSLRSASDVFVAALIPVLAKIENETTETLLTEIATHRKEEPVLKAFIVLHGEKPCVEGLAILQEQVTSAEQEIRLAALNSLAKLSDGEGDIADNAAVQLVWAVSGKLMPEAHEQDILDSAKEKDPSDLGDNGKGEDKPPRVQIDREGNVIEPQAAPVEAVAEEEVVVEERSTEELVASVTAGAEPAVADEVPDGAIERVEDLPDNVVAFPGSTLGAILNTDEEIEKLAEEPVELGKQDMRFLELANDLIEKKRVVPGRPDDPALDIRLLALRICGDAKRPELIDALISALSDRQMQVRFAASQSLVHLVDNGLELSEEAIARILALPPENDVAVRAMRVELLGTSYNPEAEAVVIAALNDKTDAVSASALKILAGKPEANIDVCSYLKSTRRGLRVAAMELVSADADVNALGEIFEAAQMENGVLIPRAALCLRCYAQESVLGALEQWLDGNLSRKLAALEVFNKYLA</sequence>
<comment type="caution">
    <text evidence="2">The sequence shown here is derived from an EMBL/GenBank/DDBJ whole genome shotgun (WGS) entry which is preliminary data.</text>
</comment>
<dbReference type="Pfam" id="PF13646">
    <property type="entry name" value="HEAT_2"/>
    <property type="match status" value="2"/>
</dbReference>